<protein>
    <submittedName>
        <fullName evidence="1">Uncharacterized protein</fullName>
    </submittedName>
</protein>
<evidence type="ECO:0000313" key="2">
    <source>
        <dbReference type="Proteomes" id="UP001177260"/>
    </source>
</evidence>
<keyword evidence="2" id="KW-1185">Reference proteome</keyword>
<gene>
    <name evidence="1" type="ORF">N8T08_000864</name>
</gene>
<dbReference type="EMBL" id="JAOPJF010000011">
    <property type="protein sequence ID" value="KAK1147523.1"/>
    <property type="molecule type" value="Genomic_DNA"/>
</dbReference>
<evidence type="ECO:0000313" key="1">
    <source>
        <dbReference type="EMBL" id="KAK1147523.1"/>
    </source>
</evidence>
<proteinExistence type="predicted"/>
<sequence>MSSSPSMMASRAASRQKREKPPKDAAIFKREKIRGQLRYPPCEERDEELARIHREFQLYPMGEIGMYPRHIPYNSDKKSFQDRTGRESFEVLQYEFVIPGEDKKWMVMWDYNIGLVRTTHLFKCQDYSKTTPAKMLNANPGLRDICHSITGGALAAQGYWMPFEAAKAVAATFCWRIRHILTPVFGLDFIDMCIHPTDRGRYGRMIIHKSIVDKSTEMANYYRALELQSISPQQPLLTSCHPPDPSKPFEKQILPKSFDHHHLGHRLRYSYADSLVGYGSSPEYTSGASSSDTYCMSPASPIRNTFTPVNTPRSTDVEMGCSGTSSPRDLLCSLQNMSRKRAVDASDAESGIGSGSGSGSSDATTSSNTFYTSSTTSANTSSDCPSELDDDADADADVDMDVDIDMDDDDDDYRDSSYDGEDPSQSPSKRARASHVETRSRRNRNPKKLLPGEVKAAHALLSLYMQDAAGSGSDEEGFMRWQQQQQQISGRKRRRASA</sequence>
<accession>A0ACC3BA57</accession>
<comment type="caution">
    <text evidence="1">The sequence shown here is derived from an EMBL/GenBank/DDBJ whole genome shotgun (WGS) entry which is preliminary data.</text>
</comment>
<dbReference type="Proteomes" id="UP001177260">
    <property type="component" value="Unassembled WGS sequence"/>
</dbReference>
<name>A0ACC3BA57_9EURO</name>
<reference evidence="1 2" key="1">
    <citation type="journal article" date="2023" name="ACS Omega">
        <title>Identification of the Neoaspergillic Acid Biosynthesis Gene Cluster by Establishing an In Vitro CRISPR-Ribonucleoprotein Genetic System in Aspergillus melleus.</title>
        <authorList>
            <person name="Yuan B."/>
            <person name="Grau M.F."/>
            <person name="Murata R.M."/>
            <person name="Torok T."/>
            <person name="Venkateswaran K."/>
            <person name="Stajich J.E."/>
            <person name="Wang C.C.C."/>
        </authorList>
    </citation>
    <scope>NUCLEOTIDE SEQUENCE [LARGE SCALE GENOMIC DNA]</scope>
    <source>
        <strain evidence="1 2">IMV 1140</strain>
    </source>
</reference>
<organism evidence="1 2">
    <name type="scientific">Aspergillus melleus</name>
    <dbReference type="NCBI Taxonomy" id="138277"/>
    <lineage>
        <taxon>Eukaryota</taxon>
        <taxon>Fungi</taxon>
        <taxon>Dikarya</taxon>
        <taxon>Ascomycota</taxon>
        <taxon>Pezizomycotina</taxon>
        <taxon>Eurotiomycetes</taxon>
        <taxon>Eurotiomycetidae</taxon>
        <taxon>Eurotiales</taxon>
        <taxon>Aspergillaceae</taxon>
        <taxon>Aspergillus</taxon>
        <taxon>Aspergillus subgen. Circumdati</taxon>
    </lineage>
</organism>